<dbReference type="OrthoDB" id="9793083at2"/>
<dbReference type="InterPro" id="IPR026968">
    <property type="entry name" value="PcaD/CatD"/>
</dbReference>
<dbReference type="PANTHER" id="PTHR43194:SF2">
    <property type="entry name" value="PEROXISOMAL MEMBRANE PROTEIN LPX1"/>
    <property type="match status" value="1"/>
</dbReference>
<dbReference type="Gene3D" id="3.40.50.1820">
    <property type="entry name" value="alpha/beta hydrolase"/>
    <property type="match status" value="1"/>
</dbReference>
<evidence type="ECO:0000313" key="2">
    <source>
        <dbReference type="EMBL" id="THV24093.1"/>
    </source>
</evidence>
<dbReference type="InterPro" id="IPR050228">
    <property type="entry name" value="Carboxylesterase_BioH"/>
</dbReference>
<organism evidence="2 3">
    <name type="scientific">Peteryoungia ipomoeae</name>
    <dbReference type="NCBI Taxonomy" id="1210932"/>
    <lineage>
        <taxon>Bacteria</taxon>
        <taxon>Pseudomonadati</taxon>
        <taxon>Pseudomonadota</taxon>
        <taxon>Alphaproteobacteria</taxon>
        <taxon>Hyphomicrobiales</taxon>
        <taxon>Rhizobiaceae</taxon>
        <taxon>Peteryoungia</taxon>
    </lineage>
</organism>
<protein>
    <submittedName>
        <fullName evidence="2">3-oxoadipate enol-lactonase</fullName>
        <ecNumber evidence="2">3.1.1.24</ecNumber>
    </submittedName>
</protein>
<keyword evidence="2" id="KW-0378">Hydrolase</keyword>
<name>A0A4S8P229_9HYPH</name>
<proteinExistence type="predicted"/>
<dbReference type="InterPro" id="IPR000073">
    <property type="entry name" value="AB_hydrolase_1"/>
</dbReference>
<dbReference type="GO" id="GO:0047570">
    <property type="term" value="F:3-oxoadipate enol-lactonase activity"/>
    <property type="evidence" value="ECO:0007669"/>
    <property type="project" value="UniProtKB-EC"/>
</dbReference>
<dbReference type="Proteomes" id="UP000308828">
    <property type="component" value="Unassembled WGS sequence"/>
</dbReference>
<dbReference type="EMBL" id="STGV01000002">
    <property type="protein sequence ID" value="THV24093.1"/>
    <property type="molecule type" value="Genomic_DNA"/>
</dbReference>
<dbReference type="Pfam" id="PF12697">
    <property type="entry name" value="Abhydrolase_6"/>
    <property type="match status" value="1"/>
</dbReference>
<sequence length="264" mass="28589">MAFKTINGNVVHYELIGEAKAKNLIVFSNGLGTDFRIWLPLFDELGDDVSVLLYDSRGHGLSGGADKPFGMADLVSDLAGLCDELGIRKATFCGLSVGGLVCQGLWQERPDLFRKLILCDTAPRIGTAEIWAERIAGIEKNGLESAADSSMARWFTPAFHEDRADELAGYRVMMMRQSLSGYLSTCAALRDTDFSDVLPTITVPTLFVVGDQDGSTPPATVEAGSKLVPGARFEVIDDCAHIPSVEQPEALADLIQGFMRKQVN</sequence>
<dbReference type="InterPro" id="IPR029058">
    <property type="entry name" value="AB_hydrolase_fold"/>
</dbReference>
<comment type="caution">
    <text evidence="2">The sequence shown here is derived from an EMBL/GenBank/DDBJ whole genome shotgun (WGS) entry which is preliminary data.</text>
</comment>
<dbReference type="RefSeq" id="WP_136598184.1">
    <property type="nucleotide sequence ID" value="NZ_STGV01000002.1"/>
</dbReference>
<gene>
    <name evidence="2" type="primary">pcaD</name>
    <name evidence="2" type="ORF">FAA97_08985</name>
</gene>
<evidence type="ECO:0000313" key="3">
    <source>
        <dbReference type="Proteomes" id="UP000308828"/>
    </source>
</evidence>
<dbReference type="EC" id="3.1.1.24" evidence="2"/>
<evidence type="ECO:0000259" key="1">
    <source>
        <dbReference type="Pfam" id="PF12697"/>
    </source>
</evidence>
<dbReference type="AlphaFoldDB" id="A0A4S8P229"/>
<reference evidence="2 3" key="1">
    <citation type="submission" date="2019-04" db="EMBL/GenBank/DDBJ databases">
        <title>Genome sequence of strain shin9-1.</title>
        <authorList>
            <person name="Gao J."/>
            <person name="Sun J."/>
        </authorList>
    </citation>
    <scope>NUCLEOTIDE SEQUENCE [LARGE SCALE GENOMIC DNA]</scope>
    <source>
        <strain evidence="3">shin9-1</strain>
    </source>
</reference>
<dbReference type="PANTHER" id="PTHR43194">
    <property type="entry name" value="HYDROLASE ALPHA/BETA FOLD FAMILY"/>
    <property type="match status" value="1"/>
</dbReference>
<accession>A0A4S8P229</accession>
<dbReference type="NCBIfam" id="TIGR02427">
    <property type="entry name" value="protocat_pcaD"/>
    <property type="match status" value="1"/>
</dbReference>
<keyword evidence="3" id="KW-1185">Reference proteome</keyword>
<feature type="domain" description="AB hydrolase-1" evidence="1">
    <location>
        <begin position="25"/>
        <end position="253"/>
    </location>
</feature>
<dbReference type="GO" id="GO:0042952">
    <property type="term" value="P:beta-ketoadipate pathway"/>
    <property type="evidence" value="ECO:0007669"/>
    <property type="project" value="InterPro"/>
</dbReference>
<dbReference type="SUPFAM" id="SSF53474">
    <property type="entry name" value="alpha/beta-Hydrolases"/>
    <property type="match status" value="1"/>
</dbReference>